<name>A0AAU7M8S7_9ACTN</name>
<gene>
    <name evidence="3" type="ORF">ABUL08_00780</name>
    <name evidence="2" type="ORF">VK199_00775</name>
</gene>
<dbReference type="InterPro" id="IPR024983">
    <property type="entry name" value="CHAT_dom"/>
</dbReference>
<feature type="domain" description="CHAT" evidence="1">
    <location>
        <begin position="587"/>
        <end position="832"/>
    </location>
</feature>
<sequence length="879" mass="96854">MDDLILRYDVDFDVPLRHEYAIGILRMVDVFRPVPGDDPHAVARRVGAHWCDIVRSDMVYDHWAALRMIDASQGDAERLREAVSTSPVDDPFVPYATARWHDATGKIRYRLGSYSRARMTFETAIEVAERHRLWWCLPDLHSNVSRARYEESRQGARPDVSTLIEELGAERRRILDEAPAHGVAIGEIAPDAIPRHREYLRGYSSVLHNLAIALKDRAGRDHTGEDAAESLRVSAESIRVSYALGDHFRISQSLNHQALLDRDRAEPLFQELAKGRYPRGRLIARQHLAILKGNGEGARELQQLLDELVADSNAVGGIGTDIHVATFTVDEYARLVAGLRGRISADEHRSLAEDVARKRFTMAESVRRAVAMPAYKRAYAKAIRPSYLERIADRIGRPGAEQVTADRAEEAFGLVESSSARELLDMLSTAALPQLPLPPSSAAAAPRIVPAQATDETADEPDGPPVRGRRAVVRRNGVRRSGEDVEAALRPELARRETEFEEAFLHQPLEAAPQDPEIAHRVRMYTVNNPDTCVVRYFAYGSARPEFLGAFVFLAGEMRCVTGLPYDELRRLAERLPTATAPSRSECEEIWRLVLAPVWPLVTASGEPAHLVVIPTDDLFAVPIHVAWEPGAPMPLAARLPVSQSVSATAFVGRGRSLLKRQPVSADDDLAAIVVADDAAMAGGRGVSGSELLGTGWPAERMVIAGDRPAQLDRVERHFAADMHGISEIAGTRPEFFVYAGHGSYHPQFAELGPYLELRGNYLTQYDLALRLRLPRNKLTILGACLAGQGAQTTGGDVVGFLRSLIATGAGAVGVPLWSVQDGAMVRTVRELLAASRTAVIEGGVFDVVEVLHRRYRSLAERIHDPDLLVEHLPLSLYL</sequence>
<dbReference type="AlphaFoldDB" id="A0AAU7M8S7"/>
<reference evidence="3" key="2">
    <citation type="submission" date="2024-06" db="EMBL/GenBank/DDBJ databases">
        <title>Micromonospora mangrovi CCTCC AA 2012012 genome sequences.</title>
        <authorList>
            <person name="Gao J."/>
        </authorList>
    </citation>
    <scope>NUCLEOTIDE SEQUENCE</scope>
    <source>
        <strain evidence="3">CCTCC AA 2012012</strain>
    </source>
</reference>
<accession>A0AAU7M8S7</accession>
<organism evidence="2">
    <name type="scientific">Micromonospora sp. CCTCC AA 2012012</name>
    <dbReference type="NCBI Taxonomy" id="3111921"/>
    <lineage>
        <taxon>Bacteria</taxon>
        <taxon>Bacillati</taxon>
        <taxon>Actinomycetota</taxon>
        <taxon>Actinomycetes</taxon>
        <taxon>Micromonosporales</taxon>
        <taxon>Micromonosporaceae</taxon>
        <taxon>Micromonospora</taxon>
    </lineage>
</organism>
<reference evidence="2" key="1">
    <citation type="submission" date="2024-01" db="EMBL/GenBank/DDBJ databases">
        <title>The genome sequence of Micromonospora mangrovi CCTCC AA 2012012.</title>
        <authorList>
            <person name="Gao J."/>
        </authorList>
    </citation>
    <scope>NUCLEOTIDE SEQUENCE</scope>
    <source>
        <strain evidence="2">CCTCC AA 2012012</strain>
    </source>
</reference>
<evidence type="ECO:0000259" key="1">
    <source>
        <dbReference type="Pfam" id="PF12770"/>
    </source>
</evidence>
<dbReference type="EMBL" id="CP159342">
    <property type="protein sequence ID" value="XCH74681.1"/>
    <property type="molecule type" value="Genomic_DNA"/>
</dbReference>
<proteinExistence type="predicted"/>
<dbReference type="EMBL" id="CP157762">
    <property type="protein sequence ID" value="XBP93982.1"/>
    <property type="molecule type" value="Genomic_DNA"/>
</dbReference>
<dbReference type="Pfam" id="PF12770">
    <property type="entry name" value="CHAT"/>
    <property type="match status" value="1"/>
</dbReference>
<evidence type="ECO:0000313" key="3">
    <source>
        <dbReference type="EMBL" id="XCH74681.1"/>
    </source>
</evidence>
<dbReference type="RefSeq" id="WP_350933678.1">
    <property type="nucleotide sequence ID" value="NZ_CP157762.1"/>
</dbReference>
<evidence type="ECO:0000313" key="2">
    <source>
        <dbReference type="EMBL" id="XBP93982.1"/>
    </source>
</evidence>
<protein>
    <submittedName>
        <fullName evidence="2">CHAT domain-containing protein</fullName>
    </submittedName>
</protein>